<sequence length="151" mass="16782">MAPKKIGPHGCEEGTTFDIDSDKNPPKQLLNITIWSSDGPDGQINAISFIYRDEKNDLVEIGPYGTMDGTKHMICINQDEYLTVLSGYFNPCITALNFSTSKGTKYGQFGKYPNIEDIYFSIDVDYDSIVALFGLSDDKVRSIGLYFGPRA</sequence>
<accession>A0ACD5XW31</accession>
<dbReference type="EnsemblPlants" id="AVESA.00010b.r2.5AG0861760.1">
    <property type="protein sequence ID" value="AVESA.00010b.r2.5AG0861760.1.CDS"/>
    <property type="gene ID" value="AVESA.00010b.r2.5AG0861760"/>
</dbReference>
<evidence type="ECO:0000313" key="1">
    <source>
        <dbReference type="EnsemblPlants" id="AVESA.00010b.r2.5AG0861760.1.CDS"/>
    </source>
</evidence>
<organism evidence="1 2">
    <name type="scientific">Avena sativa</name>
    <name type="common">Oat</name>
    <dbReference type="NCBI Taxonomy" id="4498"/>
    <lineage>
        <taxon>Eukaryota</taxon>
        <taxon>Viridiplantae</taxon>
        <taxon>Streptophyta</taxon>
        <taxon>Embryophyta</taxon>
        <taxon>Tracheophyta</taxon>
        <taxon>Spermatophyta</taxon>
        <taxon>Magnoliopsida</taxon>
        <taxon>Liliopsida</taxon>
        <taxon>Poales</taxon>
        <taxon>Poaceae</taxon>
        <taxon>BOP clade</taxon>
        <taxon>Pooideae</taxon>
        <taxon>Poodae</taxon>
        <taxon>Poeae</taxon>
        <taxon>Poeae Chloroplast Group 1 (Aveneae type)</taxon>
        <taxon>Aveninae</taxon>
        <taxon>Avena</taxon>
    </lineage>
</organism>
<reference evidence="1" key="2">
    <citation type="submission" date="2025-09" db="UniProtKB">
        <authorList>
            <consortium name="EnsemblPlants"/>
        </authorList>
    </citation>
    <scope>IDENTIFICATION</scope>
</reference>
<name>A0ACD5XW31_AVESA</name>
<dbReference type="Proteomes" id="UP001732700">
    <property type="component" value="Chromosome 5A"/>
</dbReference>
<keyword evidence="2" id="KW-1185">Reference proteome</keyword>
<protein>
    <submittedName>
        <fullName evidence="1">Uncharacterized protein</fullName>
    </submittedName>
</protein>
<evidence type="ECO:0000313" key="2">
    <source>
        <dbReference type="Proteomes" id="UP001732700"/>
    </source>
</evidence>
<reference evidence="1" key="1">
    <citation type="submission" date="2021-05" db="EMBL/GenBank/DDBJ databases">
        <authorList>
            <person name="Scholz U."/>
            <person name="Mascher M."/>
            <person name="Fiebig A."/>
        </authorList>
    </citation>
    <scope>NUCLEOTIDE SEQUENCE [LARGE SCALE GENOMIC DNA]</scope>
</reference>
<proteinExistence type="predicted"/>